<dbReference type="InterPro" id="IPR017871">
    <property type="entry name" value="ABC_transporter-like_CS"/>
</dbReference>
<dbReference type="Pfam" id="PF00664">
    <property type="entry name" value="ABC_membrane"/>
    <property type="match status" value="1"/>
</dbReference>
<reference evidence="11 12" key="1">
    <citation type="submission" date="2017-04" db="EMBL/GenBank/DDBJ databases">
        <title>Kefir bacterial isolates.</title>
        <authorList>
            <person name="Kim Y."/>
            <person name="Blasche S."/>
            <person name="Patil K.R."/>
        </authorList>
    </citation>
    <scope>NUCLEOTIDE SEQUENCE [LARGE SCALE GENOMIC DNA]</scope>
    <source>
        <strain evidence="11 12">OG2</strain>
    </source>
</reference>
<dbReference type="SUPFAM" id="SSF90123">
    <property type="entry name" value="ABC transporter transmembrane region"/>
    <property type="match status" value="1"/>
</dbReference>
<dbReference type="GO" id="GO:0005886">
    <property type="term" value="C:plasma membrane"/>
    <property type="evidence" value="ECO:0007669"/>
    <property type="project" value="UniProtKB-SubCell"/>
</dbReference>
<dbReference type="InterPro" id="IPR027417">
    <property type="entry name" value="P-loop_NTPase"/>
</dbReference>
<evidence type="ECO:0000256" key="2">
    <source>
        <dbReference type="ARBA" id="ARBA00022692"/>
    </source>
</evidence>
<dbReference type="Proteomes" id="UP000216867">
    <property type="component" value="Unassembled WGS sequence"/>
</dbReference>
<keyword evidence="4" id="KW-0067">ATP-binding</keyword>
<dbReference type="PROSITE" id="PS50929">
    <property type="entry name" value="ABC_TM1F"/>
    <property type="match status" value="1"/>
</dbReference>
<feature type="transmembrane region" description="Helical" evidence="8">
    <location>
        <begin position="172"/>
        <end position="197"/>
    </location>
</feature>
<dbReference type="PANTHER" id="PTHR24221">
    <property type="entry name" value="ATP-BINDING CASSETTE SUB-FAMILY B"/>
    <property type="match status" value="1"/>
</dbReference>
<dbReference type="InterPro" id="IPR011527">
    <property type="entry name" value="ABC1_TM_dom"/>
</dbReference>
<keyword evidence="3" id="KW-0547">Nucleotide-binding</keyword>
<feature type="domain" description="ABC transporter" evidence="9">
    <location>
        <begin position="432"/>
        <end position="661"/>
    </location>
</feature>
<evidence type="ECO:0000256" key="8">
    <source>
        <dbReference type="SAM" id="Phobius"/>
    </source>
</evidence>
<accession>A0A269ZGV6</accession>
<comment type="subcellular location">
    <subcellularLocation>
        <location evidence="1">Cell membrane</location>
        <topology evidence="1">Multi-pass membrane protein</topology>
    </subcellularLocation>
</comment>
<evidence type="ECO:0000313" key="12">
    <source>
        <dbReference type="Proteomes" id="UP000216867"/>
    </source>
</evidence>
<evidence type="ECO:0000256" key="1">
    <source>
        <dbReference type="ARBA" id="ARBA00004651"/>
    </source>
</evidence>
<evidence type="ECO:0000256" key="5">
    <source>
        <dbReference type="ARBA" id="ARBA00022989"/>
    </source>
</evidence>
<sequence>MRGAAPTRTTTTTMAPDRGAATSAPSQDPTPMRDASAMEWIASQSGPGRTLFRLSGLTEVAATVALIGQWAFLGAGVTAWMTGAGNVVGLLMVAATAAPMRLLFRALAARLAAAGRERVSTRIRTDLVPALLAAAGRTPATEAADVLIDHAPVVAGYLSGTRPLRVAAVPSTLLILGAVALVHWPVAVLLAVCTLLLPLNLRLAGQATVTAGERQLAATRRLSAVITESVRGLPTLVSLRAVARRRAVLDRSSTRLEASTLRVLSYAFLSGAVMDVAVTFAIAVSATYTGLVLLGFVTLPGAPGLDLGEALFVLLLCPAYFAPAQRAARGFHDRDDALVAARAICEAAGVEDSSAGVADEAAGDESARPGSAAAEPRPDAPEPNPDAATGTTPAPYRGAEPTPGTTLTPEGGTDPGPDRVSAPRRAALAPRVDLRGVRVVEGDAVILDDLDLTIPAGEWTAISGPSGSGKTTLLQLVAGTRIPAAGSVEVMRRGAGAMHSGDTSDGGHGSGTSHGWLGADTVILEATLAENIGLGDPTISPDAIRTAAHDAGLEQVLADLPEGIDTVLGRRGRVLSAGERRRVALARLLAADRDLWVLDEPTAHLDHETEAEILWTLRRVGAGRTVVIATHSPTVTAAAEHAWELRAGLLDVQTRVGGGTA</sequence>
<dbReference type="PROSITE" id="PS50893">
    <property type="entry name" value="ABC_TRANSPORTER_2"/>
    <property type="match status" value="1"/>
</dbReference>
<dbReference type="SUPFAM" id="SSF52540">
    <property type="entry name" value="P-loop containing nucleoside triphosphate hydrolases"/>
    <property type="match status" value="1"/>
</dbReference>
<dbReference type="GO" id="GO:0140359">
    <property type="term" value="F:ABC-type transporter activity"/>
    <property type="evidence" value="ECO:0007669"/>
    <property type="project" value="InterPro"/>
</dbReference>
<protein>
    <recommendedName>
        <fullName evidence="13">ATP-binding/permease protein CydD</fullName>
    </recommendedName>
</protein>
<feature type="compositionally biased region" description="Low complexity" evidence="7">
    <location>
        <begin position="1"/>
        <end position="20"/>
    </location>
</feature>
<dbReference type="InterPro" id="IPR003439">
    <property type="entry name" value="ABC_transporter-like_ATP-bd"/>
</dbReference>
<dbReference type="GO" id="GO:0005524">
    <property type="term" value="F:ATP binding"/>
    <property type="evidence" value="ECO:0007669"/>
    <property type="project" value="UniProtKB-KW"/>
</dbReference>
<dbReference type="InterPro" id="IPR036640">
    <property type="entry name" value="ABC1_TM_sf"/>
</dbReference>
<dbReference type="InterPro" id="IPR003593">
    <property type="entry name" value="AAA+_ATPase"/>
</dbReference>
<proteinExistence type="predicted"/>
<evidence type="ECO:0000259" key="9">
    <source>
        <dbReference type="PROSITE" id="PS50893"/>
    </source>
</evidence>
<dbReference type="Gene3D" id="3.40.50.300">
    <property type="entry name" value="P-loop containing nucleotide triphosphate hydrolases"/>
    <property type="match status" value="1"/>
</dbReference>
<evidence type="ECO:0000256" key="7">
    <source>
        <dbReference type="SAM" id="MobiDB-lite"/>
    </source>
</evidence>
<evidence type="ECO:0000256" key="3">
    <source>
        <dbReference type="ARBA" id="ARBA00022741"/>
    </source>
</evidence>
<dbReference type="GO" id="GO:0016887">
    <property type="term" value="F:ATP hydrolysis activity"/>
    <property type="evidence" value="ECO:0007669"/>
    <property type="project" value="InterPro"/>
</dbReference>
<feature type="region of interest" description="Disordered" evidence="7">
    <location>
        <begin position="354"/>
        <end position="425"/>
    </location>
</feature>
<feature type="domain" description="ABC transmembrane type-1" evidence="10">
    <location>
        <begin position="102"/>
        <end position="333"/>
    </location>
</feature>
<organism evidence="11 12">
    <name type="scientific">Brevibacterium casei</name>
    <dbReference type="NCBI Taxonomy" id="33889"/>
    <lineage>
        <taxon>Bacteria</taxon>
        <taxon>Bacillati</taxon>
        <taxon>Actinomycetota</taxon>
        <taxon>Actinomycetes</taxon>
        <taxon>Micrococcales</taxon>
        <taxon>Brevibacteriaceae</taxon>
        <taxon>Brevibacterium</taxon>
    </lineage>
</organism>
<evidence type="ECO:0000313" key="11">
    <source>
        <dbReference type="EMBL" id="PAK97032.1"/>
    </source>
</evidence>
<dbReference type="Pfam" id="PF00005">
    <property type="entry name" value="ABC_tran"/>
    <property type="match status" value="1"/>
</dbReference>
<dbReference type="PANTHER" id="PTHR24221:SF654">
    <property type="entry name" value="ATP-BINDING CASSETTE SUB-FAMILY B MEMBER 6"/>
    <property type="match status" value="1"/>
</dbReference>
<feature type="compositionally biased region" description="Low complexity" evidence="7">
    <location>
        <begin position="398"/>
        <end position="412"/>
    </location>
</feature>
<feature type="region of interest" description="Disordered" evidence="7">
    <location>
        <begin position="1"/>
        <end position="32"/>
    </location>
</feature>
<comment type="caution">
    <text evidence="11">The sequence shown here is derived from an EMBL/GenBank/DDBJ whole genome shotgun (WGS) entry which is preliminary data.</text>
</comment>
<dbReference type="SMART" id="SM00382">
    <property type="entry name" value="AAA"/>
    <property type="match status" value="1"/>
</dbReference>
<name>A0A269ZGV6_9MICO</name>
<dbReference type="InterPro" id="IPR039421">
    <property type="entry name" value="Type_1_exporter"/>
</dbReference>
<evidence type="ECO:0000259" key="10">
    <source>
        <dbReference type="PROSITE" id="PS50929"/>
    </source>
</evidence>
<evidence type="ECO:0000256" key="4">
    <source>
        <dbReference type="ARBA" id="ARBA00022840"/>
    </source>
</evidence>
<keyword evidence="2 8" id="KW-0812">Transmembrane</keyword>
<keyword evidence="6 8" id="KW-0472">Membrane</keyword>
<dbReference type="EMBL" id="NCWY01000001">
    <property type="protein sequence ID" value="PAK97032.1"/>
    <property type="molecule type" value="Genomic_DNA"/>
</dbReference>
<gene>
    <name evidence="11" type="ORF">B8X04_00160</name>
</gene>
<evidence type="ECO:0000256" key="6">
    <source>
        <dbReference type="ARBA" id="ARBA00023136"/>
    </source>
</evidence>
<dbReference type="Gene3D" id="1.20.1560.10">
    <property type="entry name" value="ABC transporter type 1, transmembrane domain"/>
    <property type="match status" value="1"/>
</dbReference>
<dbReference type="AlphaFoldDB" id="A0A269ZGV6"/>
<evidence type="ECO:0008006" key="13">
    <source>
        <dbReference type="Google" id="ProtNLM"/>
    </source>
</evidence>
<keyword evidence="5 8" id="KW-1133">Transmembrane helix</keyword>
<dbReference type="PROSITE" id="PS00211">
    <property type="entry name" value="ABC_TRANSPORTER_1"/>
    <property type="match status" value="1"/>
</dbReference>